<accession>A0A2K0U8A9</accession>
<dbReference type="OrthoDB" id="2426273at2759"/>
<evidence type="ECO:0000313" key="2">
    <source>
        <dbReference type="Proteomes" id="UP000236290"/>
    </source>
</evidence>
<organism evidence="1 2">
    <name type="scientific">Trichoderma harzianum</name>
    <name type="common">Hypocrea lixii</name>
    <dbReference type="NCBI Taxonomy" id="5544"/>
    <lineage>
        <taxon>Eukaryota</taxon>
        <taxon>Fungi</taxon>
        <taxon>Dikarya</taxon>
        <taxon>Ascomycota</taxon>
        <taxon>Pezizomycotina</taxon>
        <taxon>Sordariomycetes</taxon>
        <taxon>Hypocreomycetidae</taxon>
        <taxon>Hypocreales</taxon>
        <taxon>Hypocreaceae</taxon>
        <taxon>Trichoderma</taxon>
    </lineage>
</organism>
<evidence type="ECO:0008006" key="3">
    <source>
        <dbReference type="Google" id="ProtNLM"/>
    </source>
</evidence>
<comment type="caution">
    <text evidence="1">The sequence shown here is derived from an EMBL/GenBank/DDBJ whole genome shotgun (WGS) entry which is preliminary data.</text>
</comment>
<dbReference type="Proteomes" id="UP000236290">
    <property type="component" value="Unassembled WGS sequence"/>
</dbReference>
<evidence type="ECO:0000313" key="1">
    <source>
        <dbReference type="EMBL" id="PNP53996.1"/>
    </source>
</evidence>
<dbReference type="PANTHER" id="PTHR39596">
    <property type="match status" value="1"/>
</dbReference>
<gene>
    <name evidence="1" type="ORF">THARTR1_05683</name>
</gene>
<proteinExistence type="predicted"/>
<reference evidence="1 2" key="1">
    <citation type="submission" date="2017-02" db="EMBL/GenBank/DDBJ databases">
        <title>Genomes of Trichoderma spp. with biocontrol activity.</title>
        <authorList>
            <person name="Gardiner D."/>
            <person name="Kazan K."/>
            <person name="Vos C."/>
            <person name="Harvey P."/>
        </authorList>
    </citation>
    <scope>NUCLEOTIDE SEQUENCE [LARGE SCALE GENOMIC DNA]</scope>
    <source>
        <strain evidence="1 2">Tr1</strain>
    </source>
</reference>
<dbReference type="PANTHER" id="PTHR39596:SF2">
    <property type="entry name" value="HET DOMAIN PROTEIN (AFU_ORTHOLOGUE AFUA_1G17550)-RELATED"/>
    <property type="match status" value="1"/>
</dbReference>
<name>A0A2K0U8A9_TRIHA</name>
<dbReference type="EMBL" id="MTYI01000064">
    <property type="protein sequence ID" value="PNP53996.1"/>
    <property type="molecule type" value="Genomic_DNA"/>
</dbReference>
<protein>
    <recommendedName>
        <fullName evidence="3">Heterokaryon incompatibility domain-containing protein</fullName>
    </recommendedName>
</protein>
<sequence length="598" mass="67588">MDHLPLPIDDFTHAPLEVPYLCNDRFRYDDHGFLTYPHRAGLDLEKIIERGLIDVDTLAPALQAWLWFGLLGEILGIGSRTHATQRIANYHVFVTENSKGSSVISTTILPRLIKKVGERNKTLRSDGFYSQRYYACLQVATNSIKRLLSSEMCRKHLECNHQSAHLPVLFRVILSIQILIESLQAAESVLLPENWHSLYQPTMECSGYELVDRLLIEAGWCQYEVGRLPGSIRLRYYLGFLHPRDSAQSAGKHPSCTRDACIQAPQSIDEQKIKPNHVTKGCKCSLETIQDVPLAKLVEAGGNPLLRFAQIDGTARKLELLETRFSINGTSEIPYVAISHVRQAGLGNDDAHSLPYCQLASIQTVVDQIYTHPGGVTASTPFWLDTMCIPLDDRAHTASLRRIREIFKHASRVLVIDQALCSHAIGSPEDALIQIRYSLWKRRLWTLQEGFVVSAPNLMFCFANALFSLGDLVARYEDRVSVPFPLLKSGRLVGFRVLFHLQQTLDMLDDDIKGLAEMPQVLVGHLEKMKLRRILRLGYLASDDFMYLREDWETQQIQKLLPLLGDLYMDVNNSPVVPGSRSTTQVVSCLEALYRIDI</sequence>
<dbReference type="AlphaFoldDB" id="A0A2K0U8A9"/>